<name>A0A6M0RGV6_9CYAN</name>
<accession>A0A6M0RGV6</accession>
<organism evidence="1 2">
    <name type="scientific">Adonisia turfae CCMR0081</name>
    <dbReference type="NCBI Taxonomy" id="2292702"/>
    <lineage>
        <taxon>Bacteria</taxon>
        <taxon>Bacillati</taxon>
        <taxon>Cyanobacteriota</taxon>
        <taxon>Adonisia</taxon>
        <taxon>Adonisia turfae</taxon>
    </lineage>
</organism>
<proteinExistence type="predicted"/>
<comment type="caution">
    <text evidence="1">The sequence shown here is derived from an EMBL/GenBank/DDBJ whole genome shotgun (WGS) entry which is preliminary data.</text>
</comment>
<dbReference type="AlphaFoldDB" id="A0A6M0RGV6"/>
<keyword evidence="2" id="KW-1185">Reference proteome</keyword>
<protein>
    <submittedName>
        <fullName evidence="1">Uncharacterized protein</fullName>
    </submittedName>
</protein>
<dbReference type="RefSeq" id="WP_163697362.1">
    <property type="nucleotide sequence ID" value="NZ_QXHD01000004.1"/>
</dbReference>
<sequence>MTLSTVTPATITAADIQAQLDAATWGDWFTAEDTEDGVLVSGRVVVWETDDDICWEENGWYVDRLLVLPEGRPNRLQTEAAIEAAEIK</sequence>
<dbReference type="Proteomes" id="UP000481033">
    <property type="component" value="Unassembled WGS sequence"/>
</dbReference>
<evidence type="ECO:0000313" key="1">
    <source>
        <dbReference type="EMBL" id="NEZ55478.1"/>
    </source>
</evidence>
<gene>
    <name evidence="1" type="ORF">DXZ20_07260</name>
</gene>
<evidence type="ECO:0000313" key="2">
    <source>
        <dbReference type="Proteomes" id="UP000481033"/>
    </source>
</evidence>
<reference evidence="1 2" key="1">
    <citation type="journal article" date="2020" name="Microb. Ecol.">
        <title>Ecogenomics of the Marine Benthic Filamentous Cyanobacterium Adonisia.</title>
        <authorList>
            <person name="Walter J.M."/>
            <person name="Coutinho F.H."/>
            <person name="Leomil L."/>
            <person name="Hargreaves P.I."/>
            <person name="Campeao M.E."/>
            <person name="Vieira V.V."/>
            <person name="Silva B.S."/>
            <person name="Fistarol G.O."/>
            <person name="Salomon P.S."/>
            <person name="Sawabe T."/>
            <person name="Mino S."/>
            <person name="Hosokawa M."/>
            <person name="Miyashita H."/>
            <person name="Maruyama F."/>
            <person name="van Verk M.C."/>
            <person name="Dutilh B.E."/>
            <person name="Thompson C.C."/>
            <person name="Thompson F.L."/>
        </authorList>
    </citation>
    <scope>NUCLEOTIDE SEQUENCE [LARGE SCALE GENOMIC DNA]</scope>
    <source>
        <strain evidence="1 2">CCMR0081</strain>
    </source>
</reference>
<dbReference type="EMBL" id="QXHD01000004">
    <property type="protein sequence ID" value="NEZ55478.1"/>
    <property type="molecule type" value="Genomic_DNA"/>
</dbReference>